<gene>
    <name evidence="3" type="ORF">FHY64_11955</name>
</gene>
<feature type="signal peptide" evidence="1">
    <location>
        <begin position="1"/>
        <end position="17"/>
    </location>
</feature>
<evidence type="ECO:0000259" key="2">
    <source>
        <dbReference type="Pfam" id="PF07995"/>
    </source>
</evidence>
<dbReference type="Pfam" id="PF07995">
    <property type="entry name" value="GSDH"/>
    <property type="match status" value="1"/>
</dbReference>
<reference evidence="3 4" key="1">
    <citation type="submission" date="2019-06" db="EMBL/GenBank/DDBJ databases">
        <title>Genome of new Rhodobacteraceae sp. SM1903.</title>
        <authorList>
            <person name="Ren X."/>
        </authorList>
    </citation>
    <scope>NUCLEOTIDE SEQUENCE [LARGE SCALE GENOMIC DNA]</scope>
    <source>
        <strain evidence="3 4">SM1903</strain>
    </source>
</reference>
<dbReference type="Proteomes" id="UP000314011">
    <property type="component" value="Unassembled WGS sequence"/>
</dbReference>
<dbReference type="RefSeq" id="WP_140194816.1">
    <property type="nucleotide sequence ID" value="NZ_CP065915.1"/>
</dbReference>
<organism evidence="3 4">
    <name type="scientific">Pelagovum pacificum</name>
    <dbReference type="NCBI Taxonomy" id="2588711"/>
    <lineage>
        <taxon>Bacteria</taxon>
        <taxon>Pseudomonadati</taxon>
        <taxon>Pseudomonadota</taxon>
        <taxon>Alphaproteobacteria</taxon>
        <taxon>Rhodobacterales</taxon>
        <taxon>Paracoccaceae</taxon>
        <taxon>Pelagovum</taxon>
    </lineage>
</organism>
<dbReference type="AlphaFoldDB" id="A0A5C5GGT1"/>
<accession>A0A5C5GGT1</accession>
<dbReference type="InterPro" id="IPR011042">
    <property type="entry name" value="6-blade_b-propeller_TolB-like"/>
</dbReference>
<feature type="chain" id="PRO_5023095511" evidence="1">
    <location>
        <begin position="18"/>
        <end position="394"/>
    </location>
</feature>
<comment type="caution">
    <text evidence="3">The sequence shown here is derived from an EMBL/GenBank/DDBJ whole genome shotgun (WGS) entry which is preliminary data.</text>
</comment>
<feature type="domain" description="Glucose/Sorbosone dehydrogenase" evidence="2">
    <location>
        <begin position="56"/>
        <end position="380"/>
    </location>
</feature>
<evidence type="ECO:0000313" key="4">
    <source>
        <dbReference type="Proteomes" id="UP000314011"/>
    </source>
</evidence>
<dbReference type="Gene3D" id="2.120.10.30">
    <property type="entry name" value="TolB, C-terminal domain"/>
    <property type="match status" value="1"/>
</dbReference>
<dbReference type="EMBL" id="VFFF01000001">
    <property type="protein sequence ID" value="TNY33942.1"/>
    <property type="molecule type" value="Genomic_DNA"/>
</dbReference>
<dbReference type="InterPro" id="IPR011041">
    <property type="entry name" value="Quinoprot_gluc/sorb_DH_b-prop"/>
</dbReference>
<name>A0A5C5GGT1_9RHOB</name>
<proteinExistence type="predicted"/>
<dbReference type="OrthoDB" id="9770043at2"/>
<protein>
    <submittedName>
        <fullName evidence="3">PQQ-dependent sugar dehydrogenase</fullName>
    </submittedName>
</protein>
<dbReference type="PANTHER" id="PTHR19328">
    <property type="entry name" value="HEDGEHOG-INTERACTING PROTEIN"/>
    <property type="match status" value="1"/>
</dbReference>
<dbReference type="SUPFAM" id="SSF50952">
    <property type="entry name" value="Soluble quinoprotein glucose dehydrogenase"/>
    <property type="match status" value="1"/>
</dbReference>
<dbReference type="PANTHER" id="PTHR19328:SF75">
    <property type="entry name" value="ALDOSE SUGAR DEHYDROGENASE YLII"/>
    <property type="match status" value="1"/>
</dbReference>
<sequence>MRLTLAIAFWLPVAACAQPVQQGEPNADFEPAFPEQTRAEALPETAVSVEDFVTGLDAPWGIAFLPDGTTLVTERPGRLRHVAEDGTLSDPIAGVPEVDARRQGGLLDVAVRDDFADTRRVWLTYAKAVDGGTVTAAATGLLSEDATELTEVTDIFVQDPPSQNPMHYGSRIVFEPGTDNAFITTGEHSAESDRVLAQDLDTTYGKVIRVDAVTGEAPDDNPFADGSGVDTIWSYGHRNMQGAAIDPDGTLWTIEHGPAGGDELNMPEPGLNYGWPEISYGINYRGTPVGTGDAVMEGMEQPVYYWDPVIAPGGMMFYEGDMFSDWQGDLLIGGLVAGAVVRLSLEDGLVTGEERIAEGIGRVRDVEVAPDGSVLVLIDAPAPNGGIKRIVPAE</sequence>
<keyword evidence="1" id="KW-0732">Signal</keyword>
<evidence type="ECO:0000313" key="3">
    <source>
        <dbReference type="EMBL" id="TNY33942.1"/>
    </source>
</evidence>
<evidence type="ECO:0000256" key="1">
    <source>
        <dbReference type="SAM" id="SignalP"/>
    </source>
</evidence>
<keyword evidence="4" id="KW-1185">Reference proteome</keyword>
<dbReference type="InterPro" id="IPR012938">
    <property type="entry name" value="Glc/Sorbosone_DH"/>
</dbReference>